<keyword evidence="10" id="KW-0030">Aminoacyl-tRNA synthetase</keyword>
<evidence type="ECO:0000256" key="7">
    <source>
        <dbReference type="ARBA" id="ARBA00022741"/>
    </source>
</evidence>
<keyword evidence="9" id="KW-0648">Protein biosynthesis</keyword>
<evidence type="ECO:0000256" key="4">
    <source>
        <dbReference type="ARBA" id="ARBA00019110"/>
    </source>
</evidence>
<dbReference type="EMBL" id="CAEZTU010000023">
    <property type="protein sequence ID" value="CAB4577742.1"/>
    <property type="molecule type" value="Genomic_DNA"/>
</dbReference>
<dbReference type="GO" id="GO:0002161">
    <property type="term" value="F:aminoacyl-tRNA deacylase activity"/>
    <property type="evidence" value="ECO:0007669"/>
    <property type="project" value="InterPro"/>
</dbReference>
<name>A0A6J6EMW4_9ZZZZ</name>
<dbReference type="InterPro" id="IPR036621">
    <property type="entry name" value="Anticodon-bd_dom_sf"/>
</dbReference>
<evidence type="ECO:0000256" key="11">
    <source>
        <dbReference type="ARBA" id="ARBA00029731"/>
    </source>
</evidence>
<keyword evidence="8" id="KW-0067">ATP-binding</keyword>
<dbReference type="Gene3D" id="3.90.960.10">
    <property type="entry name" value="YbaK/aminoacyl-tRNA synthetase-associated domain"/>
    <property type="match status" value="1"/>
</dbReference>
<dbReference type="PANTHER" id="PTHR42753:SF2">
    <property type="entry name" value="PROLINE--TRNA LIGASE"/>
    <property type="match status" value="1"/>
</dbReference>
<dbReference type="InterPro" id="IPR023717">
    <property type="entry name" value="Pro-tRNA-Synthase_IIa_type1"/>
</dbReference>
<dbReference type="PANTHER" id="PTHR42753">
    <property type="entry name" value="MITOCHONDRIAL RIBOSOME PROTEIN L39/PROLYL-TRNA LIGASE FAMILY MEMBER"/>
    <property type="match status" value="1"/>
</dbReference>
<dbReference type="NCBIfam" id="TIGR00409">
    <property type="entry name" value="proS_fam_II"/>
    <property type="match status" value="1"/>
</dbReference>
<dbReference type="SUPFAM" id="SSF55826">
    <property type="entry name" value="YbaK/ProRS associated domain"/>
    <property type="match status" value="1"/>
</dbReference>
<dbReference type="Gene3D" id="3.40.50.800">
    <property type="entry name" value="Anticodon-binding domain"/>
    <property type="match status" value="1"/>
</dbReference>
<evidence type="ECO:0000256" key="10">
    <source>
        <dbReference type="ARBA" id="ARBA00023146"/>
    </source>
</evidence>
<dbReference type="Pfam" id="PF00587">
    <property type="entry name" value="tRNA-synt_2b"/>
    <property type="match status" value="1"/>
</dbReference>
<organism evidence="14">
    <name type="scientific">freshwater metagenome</name>
    <dbReference type="NCBI Taxonomy" id="449393"/>
    <lineage>
        <taxon>unclassified sequences</taxon>
        <taxon>metagenomes</taxon>
        <taxon>ecological metagenomes</taxon>
    </lineage>
</organism>
<dbReference type="GO" id="GO:0005524">
    <property type="term" value="F:ATP binding"/>
    <property type="evidence" value="ECO:0007669"/>
    <property type="project" value="UniProtKB-KW"/>
</dbReference>
<dbReference type="Gene3D" id="3.30.930.10">
    <property type="entry name" value="Bira Bifunctional Protein, Domain 2"/>
    <property type="match status" value="2"/>
</dbReference>
<dbReference type="InterPro" id="IPR044140">
    <property type="entry name" value="ProRS_anticodon_short"/>
</dbReference>
<dbReference type="InterPro" id="IPR002314">
    <property type="entry name" value="aa-tRNA-synt_IIb"/>
</dbReference>
<dbReference type="PRINTS" id="PR01046">
    <property type="entry name" value="TRNASYNTHPRO"/>
</dbReference>
<comment type="subunit">
    <text evidence="2">Homodimer.</text>
</comment>
<keyword evidence="6" id="KW-0436">Ligase</keyword>
<evidence type="ECO:0000256" key="8">
    <source>
        <dbReference type="ARBA" id="ARBA00022840"/>
    </source>
</evidence>
<dbReference type="InterPro" id="IPR004500">
    <property type="entry name" value="Pro-tRNA-synth_IIa_bac-type"/>
</dbReference>
<dbReference type="FunFam" id="3.30.930.10:FF:000065">
    <property type="entry name" value="Proline--tRNA ligase"/>
    <property type="match status" value="1"/>
</dbReference>
<dbReference type="NCBIfam" id="NF006625">
    <property type="entry name" value="PRK09194.1"/>
    <property type="match status" value="1"/>
</dbReference>
<evidence type="ECO:0000256" key="2">
    <source>
        <dbReference type="ARBA" id="ARBA00011738"/>
    </source>
</evidence>
<dbReference type="PROSITE" id="PS50862">
    <property type="entry name" value="AA_TRNA_LIGASE_II"/>
    <property type="match status" value="1"/>
</dbReference>
<evidence type="ECO:0000256" key="3">
    <source>
        <dbReference type="ARBA" id="ARBA00012831"/>
    </source>
</evidence>
<dbReference type="CDD" id="cd00779">
    <property type="entry name" value="ProRS_core_prok"/>
    <property type="match status" value="1"/>
</dbReference>
<accession>A0A6J6EMW4</accession>
<dbReference type="CDD" id="cd00861">
    <property type="entry name" value="ProRS_anticodon_short"/>
    <property type="match status" value="1"/>
</dbReference>
<proteinExistence type="inferred from homology"/>
<sequence length="588" mass="65905">MLLRMSTYFLRTLREDPADAVVPSDKLLTRGGYVRRVAPGIFSWLPLGYLTYRKVEEIVREEMDLAGFQEVHFPALLPTEPYEATNRWTEYGPNLFRLKDRRGVDYLLGPTHEEMFTLMVKDLYSSYKDLPLVIYQIQTKYRDEARPRAGILRGREFVMKDAYSFDIDQDGLEISYQKHRDAYIKTFKRLGLDYVIVSAMSGAMGGSKSEEFLAPCEFGEDTYVKCQACDYAANVEAVTTPLVKDFDYSDVPAFHVEDTPNTPTIETLVEISNSRKDLRRADRDWTSADTLKNVVVMLTHPDGKNEPLVVGVPGDREVDMRRLEAAVSPATVRVFEETDFPKYPALVKGYIGPQALGLKSTSKIKFLVDPRIVKGTRWITGSNIAGKHVYDLVAGRDFETDGFIEAAEVKEGDVCPKCLKKLEIARGIEIGHIFQLGKKYAQALDLKVLDENGKAQVVTMGSYGIGVSRAVAAIIEQNHDEQGIVWPGNVSPIDVHLVAAGKEDSIFSEADKIAQTLETQNISVMFDDRKNVSPGVKFNDAELLGAPWIVVVGKKLVEGLVEVKNRKTGDRVDIKVSELFTHLKSLIK</sequence>
<reference evidence="14" key="1">
    <citation type="submission" date="2020-05" db="EMBL/GenBank/DDBJ databases">
        <authorList>
            <person name="Chiriac C."/>
            <person name="Salcher M."/>
            <person name="Ghai R."/>
            <person name="Kavagutti S V."/>
        </authorList>
    </citation>
    <scope>NUCLEOTIDE SEQUENCE</scope>
</reference>
<comment type="catalytic activity">
    <reaction evidence="12">
        <text>tRNA(Pro) + L-proline + ATP = L-prolyl-tRNA(Pro) + AMP + diphosphate</text>
        <dbReference type="Rhea" id="RHEA:14305"/>
        <dbReference type="Rhea" id="RHEA-COMP:9700"/>
        <dbReference type="Rhea" id="RHEA-COMP:9702"/>
        <dbReference type="ChEBI" id="CHEBI:30616"/>
        <dbReference type="ChEBI" id="CHEBI:33019"/>
        <dbReference type="ChEBI" id="CHEBI:60039"/>
        <dbReference type="ChEBI" id="CHEBI:78442"/>
        <dbReference type="ChEBI" id="CHEBI:78532"/>
        <dbReference type="ChEBI" id="CHEBI:456215"/>
        <dbReference type="EC" id="6.1.1.15"/>
    </reaction>
</comment>
<comment type="subcellular location">
    <subcellularLocation>
        <location evidence="1">Cytoplasm</location>
    </subcellularLocation>
</comment>
<dbReference type="Pfam" id="PF04073">
    <property type="entry name" value="tRNA_edit"/>
    <property type="match status" value="1"/>
</dbReference>
<dbReference type="HAMAP" id="MF_01569">
    <property type="entry name" value="Pro_tRNA_synth_type1"/>
    <property type="match status" value="1"/>
</dbReference>
<protein>
    <recommendedName>
        <fullName evidence="4">Proline--tRNA ligase</fullName>
        <ecNumber evidence="3">6.1.1.15</ecNumber>
    </recommendedName>
    <alternativeName>
        <fullName evidence="11">Prolyl-tRNA synthetase</fullName>
    </alternativeName>
</protein>
<evidence type="ECO:0000313" key="14">
    <source>
        <dbReference type="EMBL" id="CAB4577742.1"/>
    </source>
</evidence>
<dbReference type="GO" id="GO:0006433">
    <property type="term" value="P:prolyl-tRNA aminoacylation"/>
    <property type="evidence" value="ECO:0007669"/>
    <property type="project" value="InterPro"/>
</dbReference>
<gene>
    <name evidence="14" type="ORF">UFOPK1740_00678</name>
</gene>
<keyword evidence="7" id="KW-0547">Nucleotide-binding</keyword>
<dbReference type="InterPro" id="IPR033730">
    <property type="entry name" value="ProRS_core_prok"/>
</dbReference>
<dbReference type="GO" id="GO:0005829">
    <property type="term" value="C:cytosol"/>
    <property type="evidence" value="ECO:0007669"/>
    <property type="project" value="TreeGrafter"/>
</dbReference>
<dbReference type="InterPro" id="IPR036754">
    <property type="entry name" value="YbaK/aa-tRNA-synt-asso_dom_sf"/>
</dbReference>
<dbReference type="GO" id="GO:0004827">
    <property type="term" value="F:proline-tRNA ligase activity"/>
    <property type="evidence" value="ECO:0007669"/>
    <property type="project" value="UniProtKB-EC"/>
</dbReference>
<dbReference type="Pfam" id="PF03129">
    <property type="entry name" value="HGTP_anticodon"/>
    <property type="match status" value="1"/>
</dbReference>
<dbReference type="InterPro" id="IPR007214">
    <property type="entry name" value="YbaK/aa-tRNA-synth-assoc-dom"/>
</dbReference>
<dbReference type="InterPro" id="IPR006195">
    <property type="entry name" value="aa-tRNA-synth_II"/>
</dbReference>
<dbReference type="InterPro" id="IPR002316">
    <property type="entry name" value="Pro-tRNA-ligase_IIa"/>
</dbReference>
<evidence type="ECO:0000256" key="5">
    <source>
        <dbReference type="ARBA" id="ARBA00022490"/>
    </source>
</evidence>
<evidence type="ECO:0000256" key="12">
    <source>
        <dbReference type="ARBA" id="ARBA00047671"/>
    </source>
</evidence>
<dbReference type="InterPro" id="IPR045864">
    <property type="entry name" value="aa-tRNA-synth_II/BPL/LPL"/>
</dbReference>
<dbReference type="InterPro" id="IPR004154">
    <property type="entry name" value="Anticodon-bd"/>
</dbReference>
<dbReference type="InterPro" id="IPR050062">
    <property type="entry name" value="Pro-tRNA_synthetase"/>
</dbReference>
<evidence type="ECO:0000256" key="6">
    <source>
        <dbReference type="ARBA" id="ARBA00022598"/>
    </source>
</evidence>
<dbReference type="SUPFAM" id="SSF55681">
    <property type="entry name" value="Class II aaRS and biotin synthetases"/>
    <property type="match status" value="1"/>
</dbReference>
<evidence type="ECO:0000259" key="13">
    <source>
        <dbReference type="PROSITE" id="PS50862"/>
    </source>
</evidence>
<keyword evidence="5" id="KW-0963">Cytoplasm</keyword>
<evidence type="ECO:0000256" key="1">
    <source>
        <dbReference type="ARBA" id="ARBA00004496"/>
    </source>
</evidence>
<dbReference type="FunFam" id="3.30.930.10:FF:000066">
    <property type="entry name" value="Proline--tRNA ligase"/>
    <property type="match status" value="1"/>
</dbReference>
<dbReference type="EC" id="6.1.1.15" evidence="3"/>
<evidence type="ECO:0000256" key="9">
    <source>
        <dbReference type="ARBA" id="ARBA00022917"/>
    </source>
</evidence>
<dbReference type="AlphaFoldDB" id="A0A6J6EMW4"/>
<dbReference type="SUPFAM" id="SSF52954">
    <property type="entry name" value="Class II aaRS ABD-related"/>
    <property type="match status" value="1"/>
</dbReference>
<feature type="domain" description="Aminoacyl-transfer RNA synthetases class-II family profile" evidence="13">
    <location>
        <begin position="35"/>
        <end position="487"/>
    </location>
</feature>